<protein>
    <submittedName>
        <fullName evidence="2">S24 family peptidase</fullName>
    </submittedName>
</protein>
<dbReference type="SUPFAM" id="SSF51306">
    <property type="entry name" value="LexA/Signal peptidase"/>
    <property type="match status" value="1"/>
</dbReference>
<dbReference type="Proteomes" id="UP000552864">
    <property type="component" value="Unassembled WGS sequence"/>
</dbReference>
<evidence type="ECO:0000313" key="2">
    <source>
        <dbReference type="EMBL" id="NLR81914.1"/>
    </source>
</evidence>
<evidence type="ECO:0000313" key="3">
    <source>
        <dbReference type="Proteomes" id="UP000552864"/>
    </source>
</evidence>
<accession>A0A847SNU3</accession>
<dbReference type="Gene3D" id="2.10.109.10">
    <property type="entry name" value="Umud Fragment, subunit A"/>
    <property type="match status" value="1"/>
</dbReference>
<dbReference type="RefSeq" id="WP_168741628.1">
    <property type="nucleotide sequence ID" value="NZ_JABAHZ010000007.1"/>
</dbReference>
<dbReference type="AlphaFoldDB" id="A0A847SNU3"/>
<organism evidence="2 3">
    <name type="scientific">Chitinophaga eiseniae</name>
    <dbReference type="NCBI Taxonomy" id="634771"/>
    <lineage>
        <taxon>Bacteria</taxon>
        <taxon>Pseudomonadati</taxon>
        <taxon>Bacteroidota</taxon>
        <taxon>Chitinophagia</taxon>
        <taxon>Chitinophagales</taxon>
        <taxon>Chitinophagaceae</taxon>
        <taxon>Chitinophaga</taxon>
    </lineage>
</organism>
<feature type="domain" description="Peptidase S24/S26A/S26B/S26C" evidence="1">
    <location>
        <begin position="120"/>
        <end position="208"/>
    </location>
</feature>
<keyword evidence="3" id="KW-1185">Reference proteome</keyword>
<dbReference type="InterPro" id="IPR036286">
    <property type="entry name" value="LexA/Signal_pep-like_sf"/>
</dbReference>
<proteinExistence type="predicted"/>
<name>A0A847SNU3_9BACT</name>
<dbReference type="EMBL" id="JABAHZ010000007">
    <property type="protein sequence ID" value="NLR81914.1"/>
    <property type="molecule type" value="Genomic_DNA"/>
</dbReference>
<sequence length="227" mass="25954">MTQLDRLKEVIEILKRTRKGLTNQLISRELSYNSRNYVSDILGGSKKINKLFRERLEVVYSISREWIVTGKGKMFVEEETNNNTVAEQPTPYRQKRGRAGWIGVPIFDVPIALSLINHESTPVGYVTIPSFRDCAFGIRISGDEMRPKICNGDYILCKEVNINEIIMGDDYLVLTHKGTEIVRYVYPHEKKDDYILLNTGNQSKPSTTLAISAINKMYKVKGVIKSY</sequence>
<gene>
    <name evidence="2" type="ORF">HGH91_25065</name>
</gene>
<dbReference type="InterPro" id="IPR015927">
    <property type="entry name" value="Peptidase_S24_S26A/B/C"/>
</dbReference>
<comment type="caution">
    <text evidence="2">The sequence shown here is derived from an EMBL/GenBank/DDBJ whole genome shotgun (WGS) entry which is preliminary data.</text>
</comment>
<reference evidence="2 3" key="1">
    <citation type="submission" date="2020-04" db="EMBL/GenBank/DDBJ databases">
        <authorList>
            <person name="Yin C."/>
        </authorList>
    </citation>
    <scope>NUCLEOTIDE SEQUENCE [LARGE SCALE GENOMIC DNA]</scope>
    <source>
        <strain evidence="2 3">Ak56</strain>
    </source>
</reference>
<dbReference type="Pfam" id="PF00717">
    <property type="entry name" value="Peptidase_S24"/>
    <property type="match status" value="1"/>
</dbReference>
<evidence type="ECO:0000259" key="1">
    <source>
        <dbReference type="Pfam" id="PF00717"/>
    </source>
</evidence>